<dbReference type="AlphaFoldDB" id="A0A1M3L5R5"/>
<evidence type="ECO:0000256" key="13">
    <source>
        <dbReference type="PIRSR" id="PIRSR000239-1"/>
    </source>
</evidence>
<evidence type="ECO:0000256" key="7">
    <source>
        <dbReference type="ARBA" id="ARBA00023157"/>
    </source>
</evidence>
<dbReference type="Proteomes" id="UP000184233">
    <property type="component" value="Unassembled WGS sequence"/>
</dbReference>
<dbReference type="PANTHER" id="PTHR42801">
    <property type="entry name" value="THIOREDOXIN-DEPENDENT PEROXIDE REDUCTASE"/>
    <property type="match status" value="1"/>
</dbReference>
<keyword evidence="7" id="KW-1015">Disulfide bond</keyword>
<dbReference type="EC" id="1.11.1.24" evidence="3"/>
<comment type="catalytic activity">
    <reaction evidence="12">
        <text>a hydroperoxide + [thioredoxin]-dithiol = an alcohol + [thioredoxin]-disulfide + H2O</text>
        <dbReference type="Rhea" id="RHEA:62620"/>
        <dbReference type="Rhea" id="RHEA-COMP:10698"/>
        <dbReference type="Rhea" id="RHEA-COMP:10700"/>
        <dbReference type="ChEBI" id="CHEBI:15377"/>
        <dbReference type="ChEBI" id="CHEBI:29950"/>
        <dbReference type="ChEBI" id="CHEBI:30879"/>
        <dbReference type="ChEBI" id="CHEBI:35924"/>
        <dbReference type="ChEBI" id="CHEBI:50058"/>
        <dbReference type="EC" id="1.11.1.24"/>
    </reaction>
</comment>
<feature type="active site" description="Cysteine sulfenic acid (-SOH) intermediate; for peroxidase activity" evidence="13">
    <location>
        <position position="45"/>
    </location>
</feature>
<keyword evidence="6" id="KW-0560">Oxidoreductase</keyword>
<evidence type="ECO:0000256" key="10">
    <source>
        <dbReference type="ARBA" id="ARBA00038489"/>
    </source>
</evidence>
<gene>
    <name evidence="15" type="ORF">BGO89_04820</name>
</gene>
<comment type="subunit">
    <text evidence="2">Monomer.</text>
</comment>
<evidence type="ECO:0000313" key="15">
    <source>
        <dbReference type="EMBL" id="OJX60890.1"/>
    </source>
</evidence>
<dbReference type="CDD" id="cd03017">
    <property type="entry name" value="PRX_BCP"/>
    <property type="match status" value="1"/>
</dbReference>
<evidence type="ECO:0000256" key="2">
    <source>
        <dbReference type="ARBA" id="ARBA00011245"/>
    </source>
</evidence>
<protein>
    <recommendedName>
        <fullName evidence="3">thioredoxin-dependent peroxiredoxin</fullName>
        <ecNumber evidence="3">1.11.1.24</ecNumber>
    </recommendedName>
    <alternativeName>
        <fullName evidence="9">Thioredoxin peroxidase</fullName>
    </alternativeName>
    <alternativeName>
        <fullName evidence="11">Thioredoxin-dependent peroxiredoxin Bcp</fullName>
    </alternativeName>
</protein>
<evidence type="ECO:0000313" key="16">
    <source>
        <dbReference type="Proteomes" id="UP000184233"/>
    </source>
</evidence>
<keyword evidence="4" id="KW-0575">Peroxidase</keyword>
<comment type="similarity">
    <text evidence="10">Belongs to the peroxiredoxin family. BCP/PrxQ subfamily.</text>
</comment>
<reference evidence="15 16" key="1">
    <citation type="submission" date="2016-09" db="EMBL/GenBank/DDBJ databases">
        <title>Genome-resolved meta-omics ties microbial dynamics to process performance in biotechnology for thiocyanate degradation.</title>
        <authorList>
            <person name="Kantor R.S."/>
            <person name="Huddy R.J."/>
            <person name="Iyer R."/>
            <person name="Thomas B.C."/>
            <person name="Brown C.T."/>
            <person name="Anantharaman K."/>
            <person name="Tringe S."/>
            <person name="Hettich R.L."/>
            <person name="Harrison S.T."/>
            <person name="Banfield J.F."/>
        </authorList>
    </citation>
    <scope>NUCLEOTIDE SEQUENCE [LARGE SCALE GENOMIC DNA]</scope>
    <source>
        <strain evidence="15">59-99</strain>
    </source>
</reference>
<dbReference type="GO" id="GO:0008379">
    <property type="term" value="F:thioredoxin peroxidase activity"/>
    <property type="evidence" value="ECO:0007669"/>
    <property type="project" value="TreeGrafter"/>
</dbReference>
<evidence type="ECO:0000259" key="14">
    <source>
        <dbReference type="PROSITE" id="PS51352"/>
    </source>
</evidence>
<evidence type="ECO:0000256" key="6">
    <source>
        <dbReference type="ARBA" id="ARBA00023002"/>
    </source>
</evidence>
<proteinExistence type="inferred from homology"/>
<comment type="caution">
    <text evidence="15">The sequence shown here is derived from an EMBL/GenBank/DDBJ whole genome shotgun (WGS) entry which is preliminary data.</text>
</comment>
<dbReference type="InterPro" id="IPR024706">
    <property type="entry name" value="Peroxiredoxin_AhpC-typ"/>
</dbReference>
<organism evidence="15 16">
    <name type="scientific">Candidatus Kapaibacterium thiocyanatum</name>
    <dbReference type="NCBI Taxonomy" id="1895771"/>
    <lineage>
        <taxon>Bacteria</taxon>
        <taxon>Pseudomonadati</taxon>
        <taxon>Candidatus Kapaibacteriota</taxon>
        <taxon>Candidatus Kapaibacteriia</taxon>
        <taxon>Candidatus Kapaibacteriales</taxon>
        <taxon>Candidatus Kapaibacteriaceae</taxon>
        <taxon>Candidatus Kapaibacterium</taxon>
    </lineage>
</organism>
<dbReference type="Pfam" id="PF00578">
    <property type="entry name" value="AhpC-TSA"/>
    <property type="match status" value="1"/>
</dbReference>
<feature type="domain" description="Thioredoxin" evidence="14">
    <location>
        <begin position="3"/>
        <end position="156"/>
    </location>
</feature>
<dbReference type="SUPFAM" id="SSF52833">
    <property type="entry name" value="Thioredoxin-like"/>
    <property type="match status" value="1"/>
</dbReference>
<evidence type="ECO:0000256" key="11">
    <source>
        <dbReference type="ARBA" id="ARBA00042639"/>
    </source>
</evidence>
<name>A0A1M3L5R5_9BACT</name>
<evidence type="ECO:0000256" key="3">
    <source>
        <dbReference type="ARBA" id="ARBA00013017"/>
    </source>
</evidence>
<dbReference type="GO" id="GO:0045454">
    <property type="term" value="P:cell redox homeostasis"/>
    <property type="evidence" value="ECO:0007669"/>
    <property type="project" value="TreeGrafter"/>
</dbReference>
<evidence type="ECO:0000256" key="8">
    <source>
        <dbReference type="ARBA" id="ARBA00023284"/>
    </source>
</evidence>
<evidence type="ECO:0000256" key="1">
    <source>
        <dbReference type="ARBA" id="ARBA00003330"/>
    </source>
</evidence>
<evidence type="ECO:0000256" key="5">
    <source>
        <dbReference type="ARBA" id="ARBA00022862"/>
    </source>
</evidence>
<keyword evidence="8" id="KW-0676">Redox-active center</keyword>
<evidence type="ECO:0000256" key="12">
    <source>
        <dbReference type="ARBA" id="ARBA00049091"/>
    </source>
</evidence>
<evidence type="ECO:0000256" key="9">
    <source>
        <dbReference type="ARBA" id="ARBA00032824"/>
    </source>
</evidence>
<dbReference type="PROSITE" id="PS51352">
    <property type="entry name" value="THIOREDOXIN_2"/>
    <property type="match status" value="1"/>
</dbReference>
<dbReference type="PANTHER" id="PTHR42801:SF4">
    <property type="entry name" value="AHPC_TSA FAMILY PROTEIN"/>
    <property type="match status" value="1"/>
</dbReference>
<dbReference type="InterPro" id="IPR013766">
    <property type="entry name" value="Thioredoxin_domain"/>
</dbReference>
<dbReference type="InterPro" id="IPR000866">
    <property type="entry name" value="AhpC/TSA"/>
</dbReference>
<dbReference type="FunFam" id="3.40.30.10:FF:000007">
    <property type="entry name" value="Thioredoxin-dependent thiol peroxidase"/>
    <property type="match status" value="1"/>
</dbReference>
<dbReference type="GO" id="GO:0034599">
    <property type="term" value="P:cellular response to oxidative stress"/>
    <property type="evidence" value="ECO:0007669"/>
    <property type="project" value="TreeGrafter"/>
</dbReference>
<sequence length="158" mass="17265">MALAEGTKAPALKGPTDGGGLFDLKDARGSWVVLFFYPKDDTTVCTKEACNFRDNMNPITATGTVLVGISPDSVASHDKFKAKYDLNYPLLSDEGHAYCETYDVWKEKSLYGHKYMGVERTTYIVNPDGIIVKTFPKVRTPKHAETVLKALKALGAGA</sequence>
<dbReference type="GO" id="GO:0005737">
    <property type="term" value="C:cytoplasm"/>
    <property type="evidence" value="ECO:0007669"/>
    <property type="project" value="TreeGrafter"/>
</dbReference>
<dbReference type="PIRSF" id="PIRSF000239">
    <property type="entry name" value="AHPC"/>
    <property type="match status" value="1"/>
</dbReference>
<comment type="function">
    <text evidence="1">Thiol-specific peroxidase that catalyzes the reduction of hydrogen peroxide and organic hydroperoxides to water and alcohols, respectively. Plays a role in cell protection against oxidative stress by detoxifying peroxides and as sensor of hydrogen peroxide-mediated signaling events.</text>
</comment>
<accession>A0A1M3L5R5</accession>
<dbReference type="InterPro" id="IPR050924">
    <property type="entry name" value="Peroxiredoxin_BCP/PrxQ"/>
</dbReference>
<dbReference type="EMBL" id="MKVH01000003">
    <property type="protein sequence ID" value="OJX60890.1"/>
    <property type="molecule type" value="Genomic_DNA"/>
</dbReference>
<keyword evidence="5" id="KW-0049">Antioxidant</keyword>
<evidence type="ECO:0000256" key="4">
    <source>
        <dbReference type="ARBA" id="ARBA00022559"/>
    </source>
</evidence>
<dbReference type="STRING" id="1895771.BGO89_04820"/>
<dbReference type="Gene3D" id="3.40.30.10">
    <property type="entry name" value="Glutaredoxin"/>
    <property type="match status" value="1"/>
</dbReference>
<dbReference type="InterPro" id="IPR036249">
    <property type="entry name" value="Thioredoxin-like_sf"/>
</dbReference>